<evidence type="ECO:0000256" key="3">
    <source>
        <dbReference type="ARBA" id="ARBA00022771"/>
    </source>
</evidence>
<evidence type="ECO:0000256" key="6">
    <source>
        <dbReference type="PROSITE-ProRule" id="PRU01263"/>
    </source>
</evidence>
<keyword evidence="4 6" id="KW-0862">Zinc</keyword>
<dbReference type="SUPFAM" id="SSF57667">
    <property type="entry name" value="beta-beta-alpha zinc fingers"/>
    <property type="match status" value="2"/>
</dbReference>
<feature type="compositionally biased region" description="Basic and acidic residues" evidence="7">
    <location>
        <begin position="399"/>
        <end position="410"/>
    </location>
</feature>
<evidence type="ECO:0000313" key="10">
    <source>
        <dbReference type="EnsemblMetazoa" id="AALFPA23_000470.P38061"/>
    </source>
</evidence>
<keyword evidence="11" id="KW-1185">Reference proteome</keyword>
<reference evidence="11" key="1">
    <citation type="journal article" date="2015" name="Proc. Natl. Acad. Sci. U.S.A.">
        <title>Genome sequence of the Asian Tiger mosquito, Aedes albopictus, reveals insights into its biology, genetics, and evolution.</title>
        <authorList>
            <person name="Chen X.G."/>
            <person name="Jiang X."/>
            <person name="Gu J."/>
            <person name="Xu M."/>
            <person name="Wu Y."/>
            <person name="Deng Y."/>
            <person name="Zhang C."/>
            <person name="Bonizzoni M."/>
            <person name="Dermauw W."/>
            <person name="Vontas J."/>
            <person name="Armbruster P."/>
            <person name="Huang X."/>
            <person name="Yang Y."/>
            <person name="Zhang H."/>
            <person name="He W."/>
            <person name="Peng H."/>
            <person name="Liu Y."/>
            <person name="Wu K."/>
            <person name="Chen J."/>
            <person name="Lirakis M."/>
            <person name="Topalis P."/>
            <person name="Van Leeuwen T."/>
            <person name="Hall A.B."/>
            <person name="Jiang X."/>
            <person name="Thorpe C."/>
            <person name="Mueller R.L."/>
            <person name="Sun C."/>
            <person name="Waterhouse R.M."/>
            <person name="Yan G."/>
            <person name="Tu Z.J."/>
            <person name="Fang X."/>
            <person name="James A.A."/>
        </authorList>
    </citation>
    <scope>NUCLEOTIDE SEQUENCE [LARGE SCALE GENOMIC DNA]</scope>
    <source>
        <strain evidence="11">Foshan</strain>
    </source>
</reference>
<feature type="domain" description="C2H2-type" evidence="8">
    <location>
        <begin position="207"/>
        <end position="235"/>
    </location>
</feature>
<dbReference type="Pfam" id="PF00096">
    <property type="entry name" value="zf-C2H2"/>
    <property type="match status" value="4"/>
</dbReference>
<dbReference type="PROSITE" id="PS00028">
    <property type="entry name" value="ZINC_FINGER_C2H2_1"/>
    <property type="match status" value="7"/>
</dbReference>
<dbReference type="Pfam" id="PF07776">
    <property type="entry name" value="zf-AD"/>
    <property type="match status" value="1"/>
</dbReference>
<feature type="domain" description="C2H2-type" evidence="8">
    <location>
        <begin position="235"/>
        <end position="262"/>
    </location>
</feature>
<accession>A0ABM1XKD9</accession>
<dbReference type="Gene3D" id="3.40.1800.20">
    <property type="match status" value="1"/>
</dbReference>
<feature type="domain" description="C2H2-type" evidence="8">
    <location>
        <begin position="125"/>
        <end position="148"/>
    </location>
</feature>
<evidence type="ECO:0000256" key="4">
    <source>
        <dbReference type="ARBA" id="ARBA00022833"/>
    </source>
</evidence>
<feature type="region of interest" description="Disordered" evidence="7">
    <location>
        <begin position="395"/>
        <end position="428"/>
    </location>
</feature>
<feature type="domain" description="ZAD" evidence="9">
    <location>
        <begin position="18"/>
        <end position="88"/>
    </location>
</feature>
<sequence>MAFESIEIKKEITQNAQQVCRLCLESNQLHDIFFKKDIQRWIYNYLSITVSETDTLSKLICTDCRTRLEDFHGFKQRCLNAQEVLEGKSSTEIQHTKLKCEFCGKVFPVKSKLSNHMKIHMTRKYKCSICGKGFQQPSALSRHTMRLHPKTIVHEPAKLNATRSADKPQPVLPQCEVVLKQEPLSYEPDVGRTPTNVDQEEGADLQLECDSCDKKFKLKKNLQDHRRNVHGPKRHKCPVCGKLFASKERLGRHTHVHAGFTPNETVAIFLEPGEAETAANSDTENKTTSKIKEPCSVCNRLIRDIFMEGHLNRHKGIHPYKCEMGCSEQFHCKVLRKSHYHDIHGWRSFECNICHQFFQNGRSCRMHKIKSHGQGHKCTECESIFETGAGLKRHLTKAHHSEGNADQREAMDEESQMDEEQPIKTDDLFEAGDIKVECQSDEDEEMS</sequence>
<evidence type="ECO:0000259" key="9">
    <source>
        <dbReference type="PROSITE" id="PS51915"/>
    </source>
</evidence>
<evidence type="ECO:0000259" key="8">
    <source>
        <dbReference type="PROSITE" id="PS50157"/>
    </source>
</evidence>
<evidence type="ECO:0000256" key="5">
    <source>
        <dbReference type="PROSITE-ProRule" id="PRU00042"/>
    </source>
</evidence>
<dbReference type="Pfam" id="PF13912">
    <property type="entry name" value="zf-C2H2_6"/>
    <property type="match status" value="1"/>
</dbReference>
<feature type="binding site" evidence="6">
    <location>
        <position position="64"/>
    </location>
    <ligand>
        <name>Zn(2+)</name>
        <dbReference type="ChEBI" id="CHEBI:29105"/>
    </ligand>
</feature>
<feature type="binding site" evidence="6">
    <location>
        <position position="61"/>
    </location>
    <ligand>
        <name>Zn(2+)</name>
        <dbReference type="ChEBI" id="CHEBI:29105"/>
    </ligand>
</feature>
<dbReference type="PANTHER" id="PTHR24379:SF121">
    <property type="entry name" value="C2H2-TYPE DOMAIN-CONTAINING PROTEIN"/>
    <property type="match status" value="1"/>
</dbReference>
<dbReference type="SUPFAM" id="SSF57716">
    <property type="entry name" value="Glucocorticoid receptor-like (DNA-binding domain)"/>
    <property type="match status" value="1"/>
</dbReference>
<protein>
    <recommendedName>
        <fullName evidence="12">C2h2-type zn-finger protein</fullName>
    </recommendedName>
</protein>
<dbReference type="Gene3D" id="3.30.160.60">
    <property type="entry name" value="Classic Zinc Finger"/>
    <property type="match status" value="4"/>
</dbReference>
<feature type="domain" description="C2H2-type" evidence="8">
    <location>
        <begin position="376"/>
        <end position="404"/>
    </location>
</feature>
<proteinExistence type="predicted"/>
<dbReference type="EnsemblMetazoa" id="AALFPA23_000470.R38061">
    <property type="protein sequence ID" value="AALFPA23_000470.P38061"/>
    <property type="gene ID" value="AALFPA23_000470"/>
</dbReference>
<dbReference type="InterPro" id="IPR036236">
    <property type="entry name" value="Znf_C2H2_sf"/>
</dbReference>
<name>A0ABM1XKD9_AEDAL</name>
<evidence type="ECO:0000256" key="1">
    <source>
        <dbReference type="ARBA" id="ARBA00022723"/>
    </source>
</evidence>
<evidence type="ECO:0000256" key="2">
    <source>
        <dbReference type="ARBA" id="ARBA00022737"/>
    </source>
</evidence>
<dbReference type="GeneID" id="115265819"/>
<feature type="binding site" evidence="6">
    <location>
        <position position="20"/>
    </location>
    <ligand>
        <name>Zn(2+)</name>
        <dbReference type="ChEBI" id="CHEBI:29105"/>
    </ligand>
</feature>
<keyword evidence="2" id="KW-0677">Repeat</keyword>
<dbReference type="PROSITE" id="PS50157">
    <property type="entry name" value="ZINC_FINGER_C2H2_2"/>
    <property type="match status" value="5"/>
</dbReference>
<feature type="compositionally biased region" description="Acidic residues" evidence="7">
    <location>
        <begin position="411"/>
        <end position="420"/>
    </location>
</feature>
<dbReference type="RefSeq" id="XP_029727625.1">
    <property type="nucleotide sequence ID" value="XM_029871765.2"/>
</dbReference>
<evidence type="ECO:0000313" key="11">
    <source>
        <dbReference type="Proteomes" id="UP000069940"/>
    </source>
</evidence>
<feature type="binding site" evidence="6">
    <location>
        <position position="23"/>
    </location>
    <ligand>
        <name>Zn(2+)</name>
        <dbReference type="ChEBI" id="CHEBI:29105"/>
    </ligand>
</feature>
<keyword evidence="3 5" id="KW-0863">Zinc-finger</keyword>
<evidence type="ECO:0008006" key="12">
    <source>
        <dbReference type="Google" id="ProtNLM"/>
    </source>
</evidence>
<reference evidence="10" key="2">
    <citation type="submission" date="2025-05" db="UniProtKB">
        <authorList>
            <consortium name="EnsemblMetazoa"/>
        </authorList>
    </citation>
    <scope>IDENTIFICATION</scope>
    <source>
        <strain evidence="10">Foshan</strain>
    </source>
</reference>
<keyword evidence="1 6" id="KW-0479">Metal-binding</keyword>
<dbReference type="SMART" id="SM00355">
    <property type="entry name" value="ZnF_C2H2"/>
    <property type="match status" value="8"/>
</dbReference>
<evidence type="ECO:0000256" key="7">
    <source>
        <dbReference type="SAM" id="MobiDB-lite"/>
    </source>
</evidence>
<dbReference type="Proteomes" id="UP000069940">
    <property type="component" value="Unassembled WGS sequence"/>
</dbReference>
<dbReference type="PROSITE" id="PS51915">
    <property type="entry name" value="ZAD"/>
    <property type="match status" value="1"/>
</dbReference>
<organism evidence="10 11">
    <name type="scientific">Aedes albopictus</name>
    <name type="common">Asian tiger mosquito</name>
    <name type="synonym">Stegomyia albopicta</name>
    <dbReference type="NCBI Taxonomy" id="7160"/>
    <lineage>
        <taxon>Eukaryota</taxon>
        <taxon>Metazoa</taxon>
        <taxon>Ecdysozoa</taxon>
        <taxon>Arthropoda</taxon>
        <taxon>Hexapoda</taxon>
        <taxon>Insecta</taxon>
        <taxon>Pterygota</taxon>
        <taxon>Neoptera</taxon>
        <taxon>Endopterygota</taxon>
        <taxon>Diptera</taxon>
        <taxon>Nematocera</taxon>
        <taxon>Culicoidea</taxon>
        <taxon>Culicidae</taxon>
        <taxon>Culicinae</taxon>
        <taxon>Aedini</taxon>
        <taxon>Aedes</taxon>
        <taxon>Stegomyia</taxon>
    </lineage>
</organism>
<feature type="domain" description="C2H2-type" evidence="8">
    <location>
        <begin position="98"/>
        <end position="125"/>
    </location>
</feature>
<dbReference type="SMART" id="SM00868">
    <property type="entry name" value="zf-AD"/>
    <property type="match status" value="1"/>
</dbReference>
<dbReference type="InterPro" id="IPR012934">
    <property type="entry name" value="Znf_AD"/>
</dbReference>
<dbReference type="InterPro" id="IPR013087">
    <property type="entry name" value="Znf_C2H2_type"/>
</dbReference>
<dbReference type="PANTHER" id="PTHR24379">
    <property type="entry name" value="KRAB AND ZINC FINGER DOMAIN-CONTAINING"/>
    <property type="match status" value="1"/>
</dbReference>